<proteinExistence type="predicted"/>
<evidence type="ECO:0000256" key="3">
    <source>
        <dbReference type="SAM" id="MobiDB-lite"/>
    </source>
</evidence>
<protein>
    <recommendedName>
        <fullName evidence="4">Zn(2)-C6 fungal-type domain-containing protein</fullName>
    </recommendedName>
</protein>
<dbReference type="Gene3D" id="4.10.240.10">
    <property type="entry name" value="Zn(2)-C6 fungal-type DNA-binding domain"/>
    <property type="match status" value="1"/>
</dbReference>
<dbReference type="CDD" id="cd12148">
    <property type="entry name" value="fungal_TF_MHR"/>
    <property type="match status" value="1"/>
</dbReference>
<accession>A0A284R3P9</accession>
<feature type="region of interest" description="Disordered" evidence="3">
    <location>
        <begin position="125"/>
        <end position="151"/>
    </location>
</feature>
<dbReference type="InterPro" id="IPR001138">
    <property type="entry name" value="Zn2Cys6_DnaBD"/>
</dbReference>
<dbReference type="InterPro" id="IPR036864">
    <property type="entry name" value="Zn2-C6_fun-type_DNA-bd_sf"/>
</dbReference>
<keyword evidence="6" id="KW-1185">Reference proteome</keyword>
<keyword evidence="1" id="KW-0479">Metal-binding</keyword>
<dbReference type="InterPro" id="IPR007219">
    <property type="entry name" value="XnlR_reg_dom"/>
</dbReference>
<dbReference type="SMART" id="SM00066">
    <property type="entry name" value="GAL4"/>
    <property type="match status" value="1"/>
</dbReference>
<name>A0A284R3P9_ARMOS</name>
<dbReference type="OrthoDB" id="4456959at2759"/>
<evidence type="ECO:0000256" key="2">
    <source>
        <dbReference type="ARBA" id="ARBA00023242"/>
    </source>
</evidence>
<dbReference type="PANTHER" id="PTHR46910:SF38">
    <property type="entry name" value="ZN(2)-C6 FUNGAL-TYPE DOMAIN-CONTAINING PROTEIN"/>
    <property type="match status" value="1"/>
</dbReference>
<dbReference type="OMA" id="SECTHVA"/>
<reference evidence="6" key="1">
    <citation type="journal article" date="2017" name="Nat. Ecol. Evol.">
        <title>Genome expansion and lineage-specific genetic innovations in the forest pathogenic fungi Armillaria.</title>
        <authorList>
            <person name="Sipos G."/>
            <person name="Prasanna A.N."/>
            <person name="Walter M.C."/>
            <person name="O'Connor E."/>
            <person name="Balint B."/>
            <person name="Krizsan K."/>
            <person name="Kiss B."/>
            <person name="Hess J."/>
            <person name="Varga T."/>
            <person name="Slot J."/>
            <person name="Riley R."/>
            <person name="Boka B."/>
            <person name="Rigling D."/>
            <person name="Barry K."/>
            <person name="Lee J."/>
            <person name="Mihaltcheva S."/>
            <person name="LaButti K."/>
            <person name="Lipzen A."/>
            <person name="Waldron R."/>
            <person name="Moloney N.M."/>
            <person name="Sperisen C."/>
            <person name="Kredics L."/>
            <person name="Vagvoelgyi C."/>
            <person name="Patrignani A."/>
            <person name="Fitzpatrick D."/>
            <person name="Nagy I."/>
            <person name="Doyle S."/>
            <person name="Anderson J.B."/>
            <person name="Grigoriev I.V."/>
            <person name="Gueldener U."/>
            <person name="Muensterkoetter M."/>
            <person name="Nagy L.G."/>
        </authorList>
    </citation>
    <scope>NUCLEOTIDE SEQUENCE [LARGE SCALE GENOMIC DNA]</scope>
    <source>
        <strain evidence="6">C18/9</strain>
    </source>
</reference>
<dbReference type="SMART" id="SM00906">
    <property type="entry name" value="Fungal_trans"/>
    <property type="match status" value="1"/>
</dbReference>
<gene>
    <name evidence="5" type="ORF">ARMOST_06690</name>
</gene>
<evidence type="ECO:0000313" key="5">
    <source>
        <dbReference type="EMBL" id="SJL03337.1"/>
    </source>
</evidence>
<dbReference type="SUPFAM" id="SSF57701">
    <property type="entry name" value="Zn2/Cys6 DNA-binding domain"/>
    <property type="match status" value="1"/>
</dbReference>
<dbReference type="CDD" id="cd00067">
    <property type="entry name" value="GAL4"/>
    <property type="match status" value="1"/>
</dbReference>
<dbReference type="EMBL" id="FUEG01000004">
    <property type="protein sequence ID" value="SJL03337.1"/>
    <property type="molecule type" value="Genomic_DNA"/>
</dbReference>
<organism evidence="5 6">
    <name type="scientific">Armillaria ostoyae</name>
    <name type="common">Armillaria root rot fungus</name>
    <dbReference type="NCBI Taxonomy" id="47428"/>
    <lineage>
        <taxon>Eukaryota</taxon>
        <taxon>Fungi</taxon>
        <taxon>Dikarya</taxon>
        <taxon>Basidiomycota</taxon>
        <taxon>Agaricomycotina</taxon>
        <taxon>Agaricomycetes</taxon>
        <taxon>Agaricomycetidae</taxon>
        <taxon>Agaricales</taxon>
        <taxon>Marasmiineae</taxon>
        <taxon>Physalacriaceae</taxon>
        <taxon>Armillaria</taxon>
    </lineage>
</organism>
<dbReference type="AlphaFoldDB" id="A0A284R3P9"/>
<dbReference type="GO" id="GO:0008270">
    <property type="term" value="F:zinc ion binding"/>
    <property type="evidence" value="ECO:0007669"/>
    <property type="project" value="InterPro"/>
</dbReference>
<dbReference type="PANTHER" id="PTHR46910">
    <property type="entry name" value="TRANSCRIPTION FACTOR PDR1"/>
    <property type="match status" value="1"/>
</dbReference>
<dbReference type="STRING" id="47428.A0A284R3P9"/>
<dbReference type="GO" id="GO:0003677">
    <property type="term" value="F:DNA binding"/>
    <property type="evidence" value="ECO:0007669"/>
    <property type="project" value="InterPro"/>
</dbReference>
<evidence type="ECO:0000256" key="1">
    <source>
        <dbReference type="ARBA" id="ARBA00022723"/>
    </source>
</evidence>
<dbReference type="GO" id="GO:0000981">
    <property type="term" value="F:DNA-binding transcription factor activity, RNA polymerase II-specific"/>
    <property type="evidence" value="ECO:0007669"/>
    <property type="project" value="InterPro"/>
</dbReference>
<feature type="region of interest" description="Disordered" evidence="3">
    <location>
        <begin position="674"/>
        <end position="696"/>
    </location>
</feature>
<dbReference type="Pfam" id="PF04082">
    <property type="entry name" value="Fungal_trans"/>
    <property type="match status" value="1"/>
</dbReference>
<evidence type="ECO:0000259" key="4">
    <source>
        <dbReference type="PROSITE" id="PS50048"/>
    </source>
</evidence>
<dbReference type="PROSITE" id="PS50048">
    <property type="entry name" value="ZN2_CY6_FUNGAL_2"/>
    <property type="match status" value="1"/>
</dbReference>
<sequence length="782" mass="87645">MPRDESTEPPAPGSKKRRLQGSCDICRQRKIRCDSAKMPGGKCSNCIAFNSECTHVAATTKKTRRRRTKVNGSNVSPRDGLQVHINAILSTSTNYVVPNDPTFVRTILVDLARYVRQLEADLTAARQNYSPSPSKSASPKDTEPKSDFDEDDEEEEYNCLYLTEPLNRLTVSQSRTRHYGKSSGIMLVKIALDLKSAISSTSTFLDNRRPAFWKVHPWQHPATGPSPPLVFPPPDLIDDLVDLFLSTTNRSVCIIHGPSFKRSVASGLHHTSYTFGKLLLGVCALASRSSNDPRVGEGHSAGWQWYLQLQISPPNAYISPPTIWDLQLIPLMTLFLFGSSTPEPIWLLMGVGIRMAQDVGAHRKRVVKEWGVQDELWKRTFWALVMFETFISAACGRPKATHSEQWVSFDVDYPLEVDDEYWPGEELADPANPWTQPKNKPAIATAWVTHLKLLDILNTAQMTIVGSNYISIISISQNEQYSVKRPRQWDPAVPTAEWEQNMVVTLDSDLNSWIDQLPDHLKWDPQNMNGIFLCQSALLYSTYYWIQMLVHRPFMPRIRGSGKGKTNGNFPSLAICTNAARSCCHMADVFCKKGGFPGMPHILGATYQSAVVLLLHVWSGKRLGLSTNPVREMEDVHKCMAVLSKYEDRYQIAGRHHDILRELAEFDVPAMTTDVGTSETRKRPREETGDEGDYGGVPFNTPEWAFPMDATEVMESRQRHEPHSYALDDFIFGAGFGDLNALGTGDSAIGELSLMPDADYGWQNLETYLPNIDSFIASQASI</sequence>
<dbReference type="Pfam" id="PF00172">
    <property type="entry name" value="Zn_clus"/>
    <property type="match status" value="1"/>
</dbReference>
<dbReference type="PROSITE" id="PS00463">
    <property type="entry name" value="ZN2_CY6_FUNGAL_1"/>
    <property type="match status" value="1"/>
</dbReference>
<feature type="domain" description="Zn(2)-C6 fungal-type" evidence="4">
    <location>
        <begin position="22"/>
        <end position="55"/>
    </location>
</feature>
<dbReference type="InterPro" id="IPR050987">
    <property type="entry name" value="AtrR-like"/>
</dbReference>
<evidence type="ECO:0000313" key="6">
    <source>
        <dbReference type="Proteomes" id="UP000219338"/>
    </source>
</evidence>
<dbReference type="Proteomes" id="UP000219338">
    <property type="component" value="Unassembled WGS sequence"/>
</dbReference>
<feature type="compositionally biased region" description="Basic and acidic residues" evidence="3">
    <location>
        <begin position="138"/>
        <end position="147"/>
    </location>
</feature>
<keyword evidence="2" id="KW-0539">Nucleus</keyword>
<dbReference type="GO" id="GO:0006351">
    <property type="term" value="P:DNA-templated transcription"/>
    <property type="evidence" value="ECO:0007669"/>
    <property type="project" value="InterPro"/>
</dbReference>